<geneLocation type="plasmid" evidence="2 4">
    <name>plas1</name>
</geneLocation>
<dbReference type="RefSeq" id="WP_030538009.1">
    <property type="nucleotide sequence ID" value="NZ_CP011297.1"/>
</dbReference>
<keyword evidence="2" id="KW-0614">Plasmid</keyword>
<protein>
    <submittedName>
        <fullName evidence="1">Uncharacterized protein</fullName>
    </submittedName>
</protein>
<dbReference type="KEGG" id="reb:XU06_31275"/>
<dbReference type="AlphaFoldDB" id="A0A0C3A483"/>
<evidence type="ECO:0000313" key="2">
    <source>
        <dbReference type="EMBL" id="QIP43868.1"/>
    </source>
</evidence>
<organism evidence="1 3">
    <name type="scientific">Rhodococcus erythropolis</name>
    <name type="common">Arthrobacter picolinophilus</name>
    <dbReference type="NCBI Taxonomy" id="1833"/>
    <lineage>
        <taxon>Bacteria</taxon>
        <taxon>Bacillati</taxon>
        <taxon>Actinomycetota</taxon>
        <taxon>Actinomycetes</taxon>
        <taxon>Mycobacteriales</taxon>
        <taxon>Nocardiaceae</taxon>
        <taxon>Rhodococcus</taxon>
        <taxon>Rhodococcus erythropolis group</taxon>
    </lineage>
</organism>
<evidence type="ECO:0000313" key="4">
    <source>
        <dbReference type="Proteomes" id="UP000502345"/>
    </source>
</evidence>
<evidence type="ECO:0000313" key="3">
    <source>
        <dbReference type="Proteomes" id="UP000325576"/>
    </source>
</evidence>
<name>A0A0C3A483_RHOER</name>
<sequence length="108" mass="11885">MMDHNSPLDIDSVVRVLPSCTSCELEKQAGVDVTHIRPAQWALTLRDCCAGWTPTPHLVCHIHFVELVTQHLPAQCAMCGRTSRNISDVLDTAMTLGTQVPTPHRKTA</sequence>
<reference evidence="2 4" key="2">
    <citation type="submission" date="2020-03" db="EMBL/GenBank/DDBJ databases">
        <title>Screen low temperature-resistant strains for efficient degradation of petroleum hydrocarbons under the low temperature.</title>
        <authorList>
            <person name="Wang Y."/>
            <person name="Chen J."/>
        </authorList>
    </citation>
    <scope>NUCLEOTIDE SEQUENCE [LARGE SCALE GENOMIC DNA]</scope>
    <source>
        <strain evidence="2 4">KB1</strain>
        <plasmid evidence="2 4">plas1</plasmid>
    </source>
</reference>
<reference evidence="1 3" key="1">
    <citation type="journal article" date="2017" name="Poromechanics V (2013)">
        <title>Genomic Characterization of the Arsenic-Tolerant Actinobacterium, &lt;i&gt;Rhodococcus erythropolis&lt;/i&gt; S43.</title>
        <authorList>
            <person name="Retamal-Morales G."/>
            <person name="Mehnert M."/>
            <person name="Schwabe R."/>
            <person name="Tischler D."/>
            <person name="Schloemann M."/>
            <person name="Levican G.J."/>
        </authorList>
    </citation>
    <scope>NUCLEOTIDE SEQUENCE [LARGE SCALE GENOMIC DNA]</scope>
    <source>
        <strain evidence="1 3">S43</strain>
    </source>
</reference>
<dbReference type="EMBL" id="CP050125">
    <property type="protein sequence ID" value="QIP43868.1"/>
    <property type="molecule type" value="Genomic_DNA"/>
</dbReference>
<dbReference type="EMBL" id="MRBO01000249">
    <property type="protein sequence ID" value="KAB2586031.1"/>
    <property type="molecule type" value="Genomic_DNA"/>
</dbReference>
<accession>A0A0C3A483</accession>
<dbReference type="Proteomes" id="UP000502345">
    <property type="component" value="Plasmid plas1"/>
</dbReference>
<dbReference type="Proteomes" id="UP000325576">
    <property type="component" value="Unassembled WGS sequence"/>
</dbReference>
<evidence type="ECO:0000313" key="1">
    <source>
        <dbReference type="EMBL" id="KAB2586031.1"/>
    </source>
</evidence>
<gene>
    <name evidence="1" type="ORF">BS297_07190</name>
    <name evidence="2" type="ORF">G9444_6625</name>
</gene>
<proteinExistence type="predicted"/>